<dbReference type="CDD" id="cd03807">
    <property type="entry name" value="GT4_WbnK-like"/>
    <property type="match status" value="1"/>
</dbReference>
<dbReference type="EMBL" id="SSFD01000336">
    <property type="protein sequence ID" value="TXH79735.1"/>
    <property type="molecule type" value="Genomic_DNA"/>
</dbReference>
<protein>
    <submittedName>
        <fullName evidence="2">Glycosyltransferase</fullName>
    </submittedName>
</protein>
<dbReference type="Gene3D" id="3.40.50.2000">
    <property type="entry name" value="Glycogen Phosphorylase B"/>
    <property type="match status" value="2"/>
</dbReference>
<reference evidence="2 3" key="1">
    <citation type="submission" date="2018-09" db="EMBL/GenBank/DDBJ databases">
        <title>Metagenome Assembled Genomes from an Advanced Water Purification Facility.</title>
        <authorList>
            <person name="Stamps B.W."/>
            <person name="Spear J.R."/>
        </authorList>
    </citation>
    <scope>NUCLEOTIDE SEQUENCE [LARGE SCALE GENOMIC DNA]</scope>
    <source>
        <strain evidence="2">Bin_27_1</strain>
    </source>
</reference>
<keyword evidence="2" id="KW-0808">Transferase</keyword>
<dbReference type="GO" id="GO:0016757">
    <property type="term" value="F:glycosyltransferase activity"/>
    <property type="evidence" value="ECO:0007669"/>
    <property type="project" value="UniProtKB-ARBA"/>
</dbReference>
<dbReference type="PANTHER" id="PTHR12526">
    <property type="entry name" value="GLYCOSYLTRANSFERASE"/>
    <property type="match status" value="1"/>
</dbReference>
<dbReference type="Pfam" id="PF13439">
    <property type="entry name" value="Glyco_transf_4"/>
    <property type="match status" value="1"/>
</dbReference>
<dbReference type="SUPFAM" id="SSF53756">
    <property type="entry name" value="UDP-Glycosyltransferase/glycogen phosphorylase"/>
    <property type="match status" value="1"/>
</dbReference>
<dbReference type="InterPro" id="IPR028098">
    <property type="entry name" value="Glyco_trans_4-like_N"/>
</dbReference>
<gene>
    <name evidence="2" type="ORF">E6Q80_19855</name>
</gene>
<dbReference type="PANTHER" id="PTHR12526:SF630">
    <property type="entry name" value="GLYCOSYLTRANSFERASE"/>
    <property type="match status" value="1"/>
</dbReference>
<accession>A0A5C7S9Y4</accession>
<proteinExistence type="predicted"/>
<comment type="caution">
    <text evidence="2">The sequence shown here is derived from an EMBL/GenBank/DDBJ whole genome shotgun (WGS) entry which is preliminary data.</text>
</comment>
<dbReference type="Proteomes" id="UP000321192">
    <property type="component" value="Unassembled WGS sequence"/>
</dbReference>
<name>A0A5C7S9Y4_THASP</name>
<organism evidence="2 3">
    <name type="scientific">Thauera aminoaromatica</name>
    <dbReference type="NCBI Taxonomy" id="164330"/>
    <lineage>
        <taxon>Bacteria</taxon>
        <taxon>Pseudomonadati</taxon>
        <taxon>Pseudomonadota</taxon>
        <taxon>Betaproteobacteria</taxon>
        <taxon>Rhodocyclales</taxon>
        <taxon>Zoogloeaceae</taxon>
        <taxon>Thauera</taxon>
    </lineage>
</organism>
<evidence type="ECO:0000259" key="1">
    <source>
        <dbReference type="Pfam" id="PF13439"/>
    </source>
</evidence>
<dbReference type="AlphaFoldDB" id="A0A5C7S9Y4"/>
<evidence type="ECO:0000313" key="3">
    <source>
        <dbReference type="Proteomes" id="UP000321192"/>
    </source>
</evidence>
<evidence type="ECO:0000313" key="2">
    <source>
        <dbReference type="EMBL" id="TXH79735.1"/>
    </source>
</evidence>
<sequence length="378" mass="41370">MTSICMIITGLSIGGAETMLLKLLQTLDRDRFAPEVISLTNLGEVGPRIEALGIPVHALGMDRGKLNLKGFWTLIGHLRRSRPDVVHTWMYHADLLGGLAARMAGIRALAWGIHQSNLAPEFNKTSTLMVVKASALASRYLPRKIISCSDRAMRVHVTEGYCFSKMVLVPNGFDLTRFVPDSAARASVRSEMGLSSDAPLVGVVARDDPQKNHLGFVEAAAAVHRVIPWCHFILAGTGIDKDNASLNRAIEQVGLRDNMHLLGRRDDVPRLMASLDVLASPSHGEAFPSVLGEAMACAVPCVATDVGDSAAIVGHTGRVVPAGQMDELARQLVALLEMPEQYRQALGVKARERIQEHYELRSITQRYEEIYSQLQIER</sequence>
<dbReference type="RefSeq" id="WP_346765764.1">
    <property type="nucleotide sequence ID" value="NZ_SSFD01000336.1"/>
</dbReference>
<feature type="domain" description="Glycosyltransferase subfamily 4-like N-terminal" evidence="1">
    <location>
        <begin position="13"/>
        <end position="177"/>
    </location>
</feature>
<dbReference type="Pfam" id="PF13692">
    <property type="entry name" value="Glyco_trans_1_4"/>
    <property type="match status" value="1"/>
</dbReference>